<keyword evidence="1" id="KW-1133">Transmembrane helix</keyword>
<feature type="transmembrane region" description="Helical" evidence="1">
    <location>
        <begin position="85"/>
        <end position="101"/>
    </location>
</feature>
<dbReference type="EMBL" id="CAEZTM010000018">
    <property type="protein sequence ID" value="CAB4568531.1"/>
    <property type="molecule type" value="Genomic_DNA"/>
</dbReference>
<proteinExistence type="predicted"/>
<name>A0A6J6DWJ3_9ZZZZ</name>
<dbReference type="AlphaFoldDB" id="A0A6J6DWJ3"/>
<gene>
    <name evidence="2" type="ORF">UFOPK1684_00565</name>
</gene>
<evidence type="ECO:0000313" key="2">
    <source>
        <dbReference type="EMBL" id="CAB4568531.1"/>
    </source>
</evidence>
<dbReference type="GO" id="GO:0005886">
    <property type="term" value="C:plasma membrane"/>
    <property type="evidence" value="ECO:0007669"/>
    <property type="project" value="TreeGrafter"/>
</dbReference>
<feature type="transmembrane region" description="Helical" evidence="1">
    <location>
        <begin position="237"/>
        <end position="254"/>
    </location>
</feature>
<keyword evidence="1" id="KW-0472">Membrane</keyword>
<feature type="transmembrane region" description="Helical" evidence="1">
    <location>
        <begin position="107"/>
        <end position="129"/>
    </location>
</feature>
<feature type="transmembrane region" description="Helical" evidence="1">
    <location>
        <begin position="199"/>
        <end position="225"/>
    </location>
</feature>
<feature type="transmembrane region" description="Helical" evidence="1">
    <location>
        <begin position="12"/>
        <end position="33"/>
    </location>
</feature>
<feature type="transmembrane region" description="Helical" evidence="1">
    <location>
        <begin position="261"/>
        <end position="281"/>
    </location>
</feature>
<reference evidence="2" key="1">
    <citation type="submission" date="2020-05" db="EMBL/GenBank/DDBJ databases">
        <authorList>
            <person name="Chiriac C."/>
            <person name="Salcher M."/>
            <person name="Ghai R."/>
            <person name="Kavagutti S V."/>
        </authorList>
    </citation>
    <scope>NUCLEOTIDE SEQUENCE</scope>
</reference>
<accession>A0A6J6DWJ3</accession>
<feature type="transmembrane region" description="Helical" evidence="1">
    <location>
        <begin position="175"/>
        <end position="192"/>
    </location>
</feature>
<protein>
    <submittedName>
        <fullName evidence="2">Unannotated protein</fullName>
    </submittedName>
</protein>
<dbReference type="PANTHER" id="PTHR34821:SF2">
    <property type="entry name" value="INNER MEMBRANE PROTEIN YDCZ"/>
    <property type="match status" value="1"/>
</dbReference>
<keyword evidence="1" id="KW-0812">Transmembrane</keyword>
<sequence>MGQANAPAGRGVTALAVAVSVVSGAFVALQSRINGEFGLALGNGALAALISFSTGLTLISLAMLASPSGRAGLVALRSAVSEGRLPWWSIIGGAAGAFLVLTQGLSAGVLGVAVFSIAVVTGQSLGSVVIDSRGWFGVAKVPLRLQRGFGALIVLAGVVVALDVTPGSLPDVGPLFLLPLLAGAGTGFQQAVNGRVRTVAGSVIAATFVNFVVGTSVLVVAFLVSVSTFGVPEGLPGPWWLWTGGFIGVIFILVQVNVVGIVGVLGLGVSLISGQLIGSIILDALAPLSTSHLGIPTIIGAVVTLTGALMVTLGRRSP</sequence>
<dbReference type="Pfam" id="PF04657">
    <property type="entry name" value="DMT_YdcZ"/>
    <property type="match status" value="2"/>
</dbReference>
<organism evidence="2">
    <name type="scientific">freshwater metagenome</name>
    <dbReference type="NCBI Taxonomy" id="449393"/>
    <lineage>
        <taxon>unclassified sequences</taxon>
        <taxon>metagenomes</taxon>
        <taxon>ecological metagenomes</taxon>
    </lineage>
</organism>
<feature type="transmembrane region" description="Helical" evidence="1">
    <location>
        <begin position="45"/>
        <end position="64"/>
    </location>
</feature>
<dbReference type="InterPro" id="IPR006750">
    <property type="entry name" value="YdcZ"/>
</dbReference>
<feature type="transmembrane region" description="Helical" evidence="1">
    <location>
        <begin position="293"/>
        <end position="313"/>
    </location>
</feature>
<feature type="transmembrane region" description="Helical" evidence="1">
    <location>
        <begin position="149"/>
        <end position="169"/>
    </location>
</feature>
<evidence type="ECO:0000256" key="1">
    <source>
        <dbReference type="SAM" id="Phobius"/>
    </source>
</evidence>
<dbReference type="PANTHER" id="PTHR34821">
    <property type="entry name" value="INNER MEMBRANE PROTEIN YDCZ"/>
    <property type="match status" value="1"/>
</dbReference>